<reference evidence="2" key="2">
    <citation type="submission" date="2016-06" db="EMBL/GenBank/DDBJ databases">
        <title>The genome of a short-lived fish provides insights into sex chromosome evolution and the genetic control of aging.</title>
        <authorList>
            <person name="Reichwald K."/>
            <person name="Felder M."/>
            <person name="Petzold A."/>
            <person name="Koch P."/>
            <person name="Groth M."/>
            <person name="Platzer M."/>
        </authorList>
    </citation>
    <scope>NUCLEOTIDE SEQUENCE</scope>
    <source>
        <tissue evidence="2">Brain</tissue>
    </source>
</reference>
<dbReference type="AlphaFoldDB" id="A0A1A8FM38"/>
<name>A0A1A8FM38_9TELE</name>
<evidence type="ECO:0000256" key="1">
    <source>
        <dbReference type="SAM" id="Phobius"/>
    </source>
</evidence>
<feature type="transmembrane region" description="Helical" evidence="1">
    <location>
        <begin position="26"/>
        <end position="45"/>
    </location>
</feature>
<keyword evidence="1" id="KW-0812">Transmembrane</keyword>
<organism evidence="2">
    <name type="scientific">Nothobranchius korthausae</name>
    <dbReference type="NCBI Taxonomy" id="1143690"/>
    <lineage>
        <taxon>Eukaryota</taxon>
        <taxon>Metazoa</taxon>
        <taxon>Chordata</taxon>
        <taxon>Craniata</taxon>
        <taxon>Vertebrata</taxon>
        <taxon>Euteleostomi</taxon>
        <taxon>Actinopterygii</taxon>
        <taxon>Neopterygii</taxon>
        <taxon>Teleostei</taxon>
        <taxon>Neoteleostei</taxon>
        <taxon>Acanthomorphata</taxon>
        <taxon>Ovalentaria</taxon>
        <taxon>Atherinomorphae</taxon>
        <taxon>Cyprinodontiformes</taxon>
        <taxon>Nothobranchiidae</taxon>
        <taxon>Nothobranchius</taxon>
    </lineage>
</organism>
<keyword evidence="1" id="KW-0472">Membrane</keyword>
<feature type="non-terminal residue" evidence="2">
    <location>
        <position position="1"/>
    </location>
</feature>
<proteinExistence type="predicted"/>
<gene>
    <name evidence="2" type="primary">Nfu_g_1_001236</name>
</gene>
<sequence length="96" mass="10434">SDPHISVLLGNLQTFALISSCEKHTVIISAILALLHVFIRVSCCYESGHRRFQRSGNGVSERVCVVKMWTEWGSVLVCIDVCGEGVKAAVQASTQS</sequence>
<dbReference type="EMBL" id="HAEB01013958">
    <property type="protein sequence ID" value="SBQ60485.1"/>
    <property type="molecule type" value="Transcribed_RNA"/>
</dbReference>
<feature type="non-terminal residue" evidence="2">
    <location>
        <position position="96"/>
    </location>
</feature>
<reference evidence="2" key="1">
    <citation type="submission" date="2016-05" db="EMBL/GenBank/DDBJ databases">
        <authorList>
            <person name="Lavstsen T."/>
            <person name="Jespersen J.S."/>
        </authorList>
    </citation>
    <scope>NUCLEOTIDE SEQUENCE</scope>
    <source>
        <tissue evidence="2">Brain</tissue>
    </source>
</reference>
<protein>
    <submittedName>
        <fullName evidence="2">Uncharacterized protein</fullName>
    </submittedName>
</protein>
<keyword evidence="1" id="KW-1133">Transmembrane helix</keyword>
<evidence type="ECO:0000313" key="2">
    <source>
        <dbReference type="EMBL" id="SBQ60485.1"/>
    </source>
</evidence>
<accession>A0A1A8FM38</accession>